<reference evidence="3" key="1">
    <citation type="submission" date="2017-10" db="EMBL/GenBank/DDBJ databases">
        <title>A new Pekin duck reference genome.</title>
        <authorList>
            <person name="Hou Z.-C."/>
            <person name="Zhou Z.-K."/>
            <person name="Zhu F."/>
            <person name="Hou S.-S."/>
        </authorList>
    </citation>
    <scope>NUCLEOTIDE SEQUENCE [LARGE SCALE GENOMIC DNA]</scope>
</reference>
<organism evidence="2 3">
    <name type="scientific">Anas platyrhynchos platyrhynchos</name>
    <name type="common">Northern mallard</name>
    <dbReference type="NCBI Taxonomy" id="8840"/>
    <lineage>
        <taxon>Eukaryota</taxon>
        <taxon>Metazoa</taxon>
        <taxon>Chordata</taxon>
        <taxon>Craniata</taxon>
        <taxon>Vertebrata</taxon>
        <taxon>Euteleostomi</taxon>
        <taxon>Archelosauria</taxon>
        <taxon>Archosauria</taxon>
        <taxon>Dinosauria</taxon>
        <taxon>Saurischia</taxon>
        <taxon>Theropoda</taxon>
        <taxon>Coelurosauria</taxon>
        <taxon>Aves</taxon>
        <taxon>Neognathae</taxon>
        <taxon>Galloanserae</taxon>
        <taxon>Anseriformes</taxon>
        <taxon>Anatidae</taxon>
        <taxon>Anatinae</taxon>
        <taxon>Anas</taxon>
    </lineage>
</organism>
<proteinExistence type="predicted"/>
<dbReference type="AlphaFoldDB" id="A0A493SWE6"/>
<feature type="compositionally biased region" description="Basic and acidic residues" evidence="1">
    <location>
        <begin position="152"/>
        <end position="163"/>
    </location>
</feature>
<protein>
    <submittedName>
        <fullName evidence="2">Uncharacterized protein</fullName>
    </submittedName>
</protein>
<keyword evidence="3" id="KW-1185">Reference proteome</keyword>
<reference evidence="2" key="3">
    <citation type="submission" date="2025-09" db="UniProtKB">
        <authorList>
            <consortium name="Ensembl"/>
        </authorList>
    </citation>
    <scope>IDENTIFICATION</scope>
</reference>
<feature type="compositionally biased region" description="Basic residues" evidence="1">
    <location>
        <begin position="1"/>
        <end position="11"/>
    </location>
</feature>
<name>A0A493SWE6_ANAPP</name>
<feature type="region of interest" description="Disordered" evidence="1">
    <location>
        <begin position="129"/>
        <end position="174"/>
    </location>
</feature>
<sequence>MSAQRRSKKRLSLSPRNLGSPLPCPCPHKPLPESRGAPRGRCRLSGRGRGRAGAAAAMARGRSPWLCLAGPICHGSQPTSASASAGLTSPFSCRGCRMAHSVLYADLRFAKGPRGHGMASGVLRAAPGMDEADSPYENVAPGPAPVRPAGEGTRHSPGERPEGDGDGGLGGLPGSPLLLGTVGDAAAARVLQGAAPGGAASPRGCWQPACCCWWPWWPWGPAVSGDGHSGMGGSGQGLGAGGSLGMGAGGFSLGALRCAWLGRLPVPLSASQCLPSAFPVPSQCIPISIPLPPTPSH</sequence>
<evidence type="ECO:0000313" key="3">
    <source>
        <dbReference type="Proteomes" id="UP000016666"/>
    </source>
</evidence>
<reference evidence="2" key="2">
    <citation type="submission" date="2025-08" db="UniProtKB">
        <authorList>
            <consortium name="Ensembl"/>
        </authorList>
    </citation>
    <scope>IDENTIFICATION</scope>
</reference>
<dbReference type="Ensembl" id="ENSAPLT00000043860.1">
    <property type="protein sequence ID" value="ENSAPLP00000017934.1"/>
    <property type="gene ID" value="ENSAPLG00000022843.1"/>
</dbReference>
<accession>A0A493SWE6</accession>
<evidence type="ECO:0000313" key="2">
    <source>
        <dbReference type="Ensembl" id="ENSAPLP00000017934.1"/>
    </source>
</evidence>
<evidence type="ECO:0000256" key="1">
    <source>
        <dbReference type="SAM" id="MobiDB-lite"/>
    </source>
</evidence>
<feature type="compositionally biased region" description="Basic residues" evidence="1">
    <location>
        <begin position="38"/>
        <end position="48"/>
    </location>
</feature>
<feature type="region of interest" description="Disordered" evidence="1">
    <location>
        <begin position="1"/>
        <end position="48"/>
    </location>
</feature>
<dbReference type="GeneTree" id="ENSGT00960000192524"/>
<dbReference type="Proteomes" id="UP000016666">
    <property type="component" value="Unassembled WGS sequence"/>
</dbReference>